<dbReference type="Gene3D" id="1.10.3210.10">
    <property type="entry name" value="Hypothetical protein af1432"/>
    <property type="match status" value="1"/>
</dbReference>
<name>A0A9D1A270_9FIRM</name>
<evidence type="ECO:0000259" key="1">
    <source>
        <dbReference type="PROSITE" id="PS51831"/>
    </source>
</evidence>
<sequence>MIQQAARFAAKAHEGKMRKGSEIPYIVHPLETAVIVSRMTEDPELISAALLHDVLEDTEVTFEELSELFGKRVADLVAAESEDKRKTWKERKQATIERLASASREEKLLCLADKLSNLRSTTADYLLKGEAVWLKFRMRDKKEHEWYYRGVLEQLSDLSGEPAYEEYKELLALLFGR</sequence>
<dbReference type="Pfam" id="PF13328">
    <property type="entry name" value="HD_4"/>
    <property type="match status" value="1"/>
</dbReference>
<accession>A0A9D1A270</accession>
<dbReference type="InterPro" id="IPR003607">
    <property type="entry name" value="HD/PDEase_dom"/>
</dbReference>
<evidence type="ECO:0000313" key="3">
    <source>
        <dbReference type="Proteomes" id="UP000824250"/>
    </source>
</evidence>
<dbReference type="PROSITE" id="PS51831">
    <property type="entry name" value="HD"/>
    <property type="match status" value="1"/>
</dbReference>
<dbReference type="PANTHER" id="PTHR46246:SF1">
    <property type="entry name" value="GUANOSINE-3',5'-BIS(DIPHOSPHATE) 3'-PYROPHOSPHOHYDROLASE MESH1"/>
    <property type="match status" value="1"/>
</dbReference>
<dbReference type="GO" id="GO:0008893">
    <property type="term" value="F:guanosine-3',5'-bis(diphosphate) 3'-diphosphatase activity"/>
    <property type="evidence" value="ECO:0007669"/>
    <property type="project" value="TreeGrafter"/>
</dbReference>
<dbReference type="PANTHER" id="PTHR46246">
    <property type="entry name" value="GUANOSINE-3',5'-BIS(DIPHOSPHATE) 3'-PYROPHOSPHOHYDROLASE MESH1"/>
    <property type="match status" value="1"/>
</dbReference>
<dbReference type="SMART" id="SM00471">
    <property type="entry name" value="HDc"/>
    <property type="match status" value="1"/>
</dbReference>
<dbReference type="Proteomes" id="UP000824250">
    <property type="component" value="Unassembled WGS sequence"/>
</dbReference>
<comment type="caution">
    <text evidence="2">The sequence shown here is derived from an EMBL/GenBank/DDBJ whole genome shotgun (WGS) entry which is preliminary data.</text>
</comment>
<reference evidence="2" key="2">
    <citation type="journal article" date="2021" name="PeerJ">
        <title>Extensive microbial diversity within the chicken gut microbiome revealed by metagenomics and culture.</title>
        <authorList>
            <person name="Gilroy R."/>
            <person name="Ravi A."/>
            <person name="Getino M."/>
            <person name="Pursley I."/>
            <person name="Horton D.L."/>
            <person name="Alikhan N.F."/>
            <person name="Baker D."/>
            <person name="Gharbi K."/>
            <person name="Hall N."/>
            <person name="Watson M."/>
            <person name="Adriaenssens E.M."/>
            <person name="Foster-Nyarko E."/>
            <person name="Jarju S."/>
            <person name="Secka A."/>
            <person name="Antonio M."/>
            <person name="Oren A."/>
            <person name="Chaudhuri R.R."/>
            <person name="La Ragione R."/>
            <person name="Hildebrand F."/>
            <person name="Pallen M.J."/>
        </authorList>
    </citation>
    <scope>NUCLEOTIDE SEQUENCE</scope>
    <source>
        <strain evidence="2">CHK180-2868</strain>
    </source>
</reference>
<dbReference type="EMBL" id="DVGC01000006">
    <property type="protein sequence ID" value="HIR04641.1"/>
    <property type="molecule type" value="Genomic_DNA"/>
</dbReference>
<dbReference type="AlphaFoldDB" id="A0A9D1A270"/>
<protein>
    <submittedName>
        <fullName evidence="2">Bifunctional (P)ppGpp synthetase/guanosine-3',5'-bis(Diphosphate) 3'-pyrophosphohydrolase</fullName>
    </submittedName>
</protein>
<proteinExistence type="predicted"/>
<organism evidence="2 3">
    <name type="scientific">Candidatus Copromonas faecavium</name>
    <name type="common">nom. illeg.</name>
    <dbReference type="NCBI Taxonomy" id="2840740"/>
    <lineage>
        <taxon>Bacteria</taxon>
        <taxon>Bacillati</taxon>
        <taxon>Bacillota</taxon>
        <taxon>Clostridia</taxon>
        <taxon>Lachnospirales</taxon>
        <taxon>Lachnospiraceae</taxon>
        <taxon>Candidatus Copromonas (nom. illeg.)</taxon>
    </lineage>
</organism>
<feature type="domain" description="HD" evidence="1">
    <location>
        <begin position="25"/>
        <end position="118"/>
    </location>
</feature>
<dbReference type="SUPFAM" id="SSF109604">
    <property type="entry name" value="HD-domain/PDEase-like"/>
    <property type="match status" value="1"/>
</dbReference>
<dbReference type="InterPro" id="IPR006674">
    <property type="entry name" value="HD_domain"/>
</dbReference>
<gene>
    <name evidence="2" type="ORF">IAB28_01555</name>
</gene>
<evidence type="ECO:0000313" key="2">
    <source>
        <dbReference type="EMBL" id="HIR04641.1"/>
    </source>
</evidence>
<reference evidence="2" key="1">
    <citation type="submission" date="2020-10" db="EMBL/GenBank/DDBJ databases">
        <authorList>
            <person name="Gilroy R."/>
        </authorList>
    </citation>
    <scope>NUCLEOTIDE SEQUENCE</scope>
    <source>
        <strain evidence="2">CHK180-2868</strain>
    </source>
</reference>
<dbReference type="InterPro" id="IPR052194">
    <property type="entry name" value="MESH1"/>
</dbReference>